<comment type="caution">
    <text evidence="1">The sequence shown here is derived from an EMBL/GenBank/DDBJ whole genome shotgun (WGS) entry which is preliminary data.</text>
</comment>
<evidence type="ECO:0000313" key="2">
    <source>
        <dbReference type="Proteomes" id="UP000245021"/>
    </source>
</evidence>
<gene>
    <name evidence="1" type="ORF">NtB2_00672</name>
</gene>
<reference evidence="1 2" key="1">
    <citation type="journal article" date="2018" name="Genome Announc.">
        <title>Draft Genome Sequence of Lactococcus sp. Strain NtB2 (JCM 32569), Isolated from the Gut of the Higher Termite Nasutitermes takasagoensis.</title>
        <authorList>
            <person name="Noda S."/>
            <person name="Aihara C."/>
            <person name="Yuki M."/>
            <person name="Ohkuma M."/>
        </authorList>
    </citation>
    <scope>NUCLEOTIDE SEQUENCE [LARGE SCALE GENOMIC DNA]</scope>
    <source>
        <strain evidence="1 2">NtB2</strain>
    </source>
</reference>
<dbReference type="AlphaFoldDB" id="A0A2R5HET0"/>
<evidence type="ECO:0000313" key="1">
    <source>
        <dbReference type="EMBL" id="GBG96559.1"/>
    </source>
</evidence>
<name>A0A2R5HET0_9LACT</name>
<evidence type="ECO:0008006" key="3">
    <source>
        <dbReference type="Google" id="ProtNLM"/>
    </source>
</evidence>
<sequence length="106" mass="11641">MKVIFKGEEVEVWQISKTGEQPDWVRSAFEAGNLTWVGNRLRLRWAYLKPSASRSFSAGAAGGVGGYVAGFGQLEMADLGDVIDLTNGKIVSARSFAKKYQILEKQ</sequence>
<protein>
    <recommendedName>
        <fullName evidence="3">Role in replication</fullName>
    </recommendedName>
</protein>
<dbReference type="EMBL" id="BFFO01000003">
    <property type="protein sequence ID" value="GBG96559.1"/>
    <property type="molecule type" value="Genomic_DNA"/>
</dbReference>
<accession>A0A2R5HET0</accession>
<dbReference type="Proteomes" id="UP000245021">
    <property type="component" value="Unassembled WGS sequence"/>
</dbReference>
<dbReference type="RefSeq" id="WP_109245531.1">
    <property type="nucleotide sequence ID" value="NZ_BFFO01000003.1"/>
</dbReference>
<keyword evidence="2" id="KW-1185">Reference proteome</keyword>
<proteinExistence type="predicted"/>
<organism evidence="1 2">
    <name type="scientific">Lactococcus termiticola</name>
    <dbReference type="NCBI Taxonomy" id="2169526"/>
    <lineage>
        <taxon>Bacteria</taxon>
        <taxon>Bacillati</taxon>
        <taxon>Bacillota</taxon>
        <taxon>Bacilli</taxon>
        <taxon>Lactobacillales</taxon>
        <taxon>Streptococcaceae</taxon>
        <taxon>Lactococcus</taxon>
    </lineage>
</organism>
<dbReference type="OrthoDB" id="2146302at2"/>